<keyword evidence="11" id="KW-1185">Reference proteome</keyword>
<dbReference type="Pfam" id="PF03234">
    <property type="entry name" value="CDC37_N"/>
    <property type="match status" value="1"/>
</dbReference>
<dbReference type="GO" id="GO:0031072">
    <property type="term" value="F:heat shock protein binding"/>
    <property type="evidence" value="ECO:0007669"/>
    <property type="project" value="TreeGrafter"/>
</dbReference>
<dbReference type="OrthoDB" id="440202at2759"/>
<dbReference type="Pfam" id="PF08564">
    <property type="entry name" value="CDC37_C"/>
    <property type="match status" value="1"/>
</dbReference>
<dbReference type="SUPFAM" id="SSF101391">
    <property type="entry name" value="Hsp90 co-chaperone CDC37"/>
    <property type="match status" value="1"/>
</dbReference>
<dbReference type="AlphaFoldDB" id="A0A8K0JLK7"/>
<comment type="subcellular location">
    <subcellularLocation>
        <location evidence="1">Cytoplasm</location>
    </subcellularLocation>
</comment>
<comment type="similarity">
    <text evidence="2">Belongs to the CDC37 family.</text>
</comment>
<dbReference type="GO" id="GO:0006457">
    <property type="term" value="P:protein folding"/>
    <property type="evidence" value="ECO:0007669"/>
    <property type="project" value="TreeGrafter"/>
</dbReference>
<dbReference type="GO" id="GO:0019901">
    <property type="term" value="F:protein kinase binding"/>
    <property type="evidence" value="ECO:0007669"/>
    <property type="project" value="InterPro"/>
</dbReference>
<dbReference type="InterPro" id="IPR004918">
    <property type="entry name" value="Cdc37"/>
</dbReference>
<feature type="domain" description="Cdc37 N-terminal" evidence="9">
    <location>
        <begin position="2"/>
        <end position="202"/>
    </location>
</feature>
<comment type="caution">
    <text evidence="10">The sequence shown here is derived from an EMBL/GenBank/DDBJ whole genome shotgun (WGS) entry which is preliminary data.</text>
</comment>
<dbReference type="GO" id="GO:0051082">
    <property type="term" value="F:unfolded protein binding"/>
    <property type="evidence" value="ECO:0007669"/>
    <property type="project" value="TreeGrafter"/>
</dbReference>
<evidence type="ECO:0000256" key="5">
    <source>
        <dbReference type="ARBA" id="ARBA00031396"/>
    </source>
</evidence>
<feature type="region of interest" description="Disordered" evidence="6">
    <location>
        <begin position="74"/>
        <end position="123"/>
    </location>
</feature>
<evidence type="ECO:0000259" key="7">
    <source>
        <dbReference type="SMART" id="SM01069"/>
    </source>
</evidence>
<sequence length="516" mass="57905">MPLNYNKWDKLELSDDSDIEEHPNIDKRSMINWKRRDILEKRDARRARIAHYQAEIALNDVLHPRLVSLRESITSATNSTSTSSSSSSSSASPRGIFSQTVEKLKTSPSPDKPPTGHEKQPTYDEMILDLLIRIYASAKETLAAKSDADDQAWGEVLGKEIEKHEVELKERNQELRGLVEKEEKEQGSKITSDDIKEGFSSGHINKALPSPWEQEESEKKKKATKPASKSSTVSTIEVLNPSASSSSTNQNSASTSGPTPDPDDQESEPVEDIEDLDEPPSMTPSTTAFSRLPLRGYTQSWEFIQKDPSILMERNTDALLAEAFEAELKGEGERAKRCVHQGLMIQYCRKLGKDGVRLFFQRMQQGGPKAESVFQTDVNDTYNRMSTRCAQIKIEQAQSGGGERETIQLVAEDPSTKIGFNIPDGPVPENLVIEGLEEGQEVDIEEIKVFLNQKWEYFQGFPENLKRAMKSESLDEVNKVLERMNLEEAEEIVRKMQEGGMLSFSESGVRDMTGKD</sequence>
<gene>
    <name evidence="10" type="ORF">FFLO_03098</name>
</gene>
<dbReference type="GO" id="GO:0051087">
    <property type="term" value="F:protein-folding chaperone binding"/>
    <property type="evidence" value="ECO:0007669"/>
    <property type="project" value="TreeGrafter"/>
</dbReference>
<evidence type="ECO:0000256" key="2">
    <source>
        <dbReference type="ARBA" id="ARBA00006222"/>
    </source>
</evidence>
<dbReference type="PANTHER" id="PTHR12800:SF4">
    <property type="entry name" value="HSP90 CO-CHAPERONE CDC37"/>
    <property type="match status" value="1"/>
</dbReference>
<name>A0A8K0JLK7_9TREE</name>
<dbReference type="Pfam" id="PF08565">
    <property type="entry name" value="CDC37_M"/>
    <property type="match status" value="1"/>
</dbReference>
<feature type="domain" description="Cdc37 C-terminal" evidence="7">
    <location>
        <begin position="420"/>
        <end position="516"/>
    </location>
</feature>
<dbReference type="Gene3D" id="1.20.58.610">
    <property type="entry name" value="Cdc37, Hsp90 binding domain"/>
    <property type="match status" value="1"/>
</dbReference>
<evidence type="ECO:0000313" key="11">
    <source>
        <dbReference type="Proteomes" id="UP000812966"/>
    </source>
</evidence>
<evidence type="ECO:0000256" key="1">
    <source>
        <dbReference type="ARBA" id="ARBA00004496"/>
    </source>
</evidence>
<dbReference type="FunFam" id="1.20.58.610:FF:000002">
    <property type="entry name" value="Hsp90 co-chaperone Cdc37, putative"/>
    <property type="match status" value="1"/>
</dbReference>
<evidence type="ECO:0000259" key="9">
    <source>
        <dbReference type="SMART" id="SM01071"/>
    </source>
</evidence>
<evidence type="ECO:0000256" key="3">
    <source>
        <dbReference type="ARBA" id="ARBA00022490"/>
    </source>
</evidence>
<feature type="compositionally biased region" description="Acidic residues" evidence="6">
    <location>
        <begin position="261"/>
        <end position="278"/>
    </location>
</feature>
<dbReference type="SMART" id="SM01069">
    <property type="entry name" value="CDC37_C"/>
    <property type="match status" value="1"/>
</dbReference>
<accession>A0A8K0JLK7</accession>
<dbReference type="GO" id="GO:0050821">
    <property type="term" value="P:protein stabilization"/>
    <property type="evidence" value="ECO:0007669"/>
    <property type="project" value="TreeGrafter"/>
</dbReference>
<dbReference type="InterPro" id="IPR013873">
    <property type="entry name" value="Cdc37_C"/>
</dbReference>
<keyword evidence="3" id="KW-0963">Cytoplasm</keyword>
<feature type="compositionally biased region" description="Low complexity" evidence="6">
    <location>
        <begin position="242"/>
        <end position="256"/>
    </location>
</feature>
<dbReference type="InterPro" id="IPR013874">
    <property type="entry name" value="Cdc37_Hsp90-bd"/>
</dbReference>
<evidence type="ECO:0000313" key="10">
    <source>
        <dbReference type="EMBL" id="KAG7548985.1"/>
    </source>
</evidence>
<dbReference type="InterPro" id="IPR038189">
    <property type="entry name" value="Cdc37_Hsp90-bd_sf"/>
</dbReference>
<feature type="compositionally biased region" description="Basic and acidic residues" evidence="6">
    <location>
        <begin position="168"/>
        <end position="197"/>
    </location>
</feature>
<protein>
    <recommendedName>
        <fullName evidence="5">Hsp90 chaperone protein kinase-targeting subunit</fullName>
    </recommendedName>
</protein>
<organism evidence="10 11">
    <name type="scientific">Filobasidium floriforme</name>
    <dbReference type="NCBI Taxonomy" id="5210"/>
    <lineage>
        <taxon>Eukaryota</taxon>
        <taxon>Fungi</taxon>
        <taxon>Dikarya</taxon>
        <taxon>Basidiomycota</taxon>
        <taxon>Agaricomycotina</taxon>
        <taxon>Tremellomycetes</taxon>
        <taxon>Filobasidiales</taxon>
        <taxon>Filobasidiaceae</taxon>
        <taxon>Filobasidium</taxon>
    </lineage>
</organism>
<dbReference type="SMART" id="SM01070">
    <property type="entry name" value="CDC37_M"/>
    <property type="match status" value="1"/>
</dbReference>
<feature type="compositionally biased region" description="Low complexity" evidence="6">
    <location>
        <begin position="74"/>
        <end position="92"/>
    </location>
</feature>
<dbReference type="InterPro" id="IPR013855">
    <property type="entry name" value="Cdc37_N_dom"/>
</dbReference>
<feature type="compositionally biased region" description="Low complexity" evidence="6">
    <location>
        <begin position="225"/>
        <end position="235"/>
    </location>
</feature>
<feature type="compositionally biased region" description="Polar residues" evidence="6">
    <location>
        <begin position="97"/>
        <end position="109"/>
    </location>
</feature>
<feature type="region of interest" description="Disordered" evidence="6">
    <location>
        <begin position="168"/>
        <end position="290"/>
    </location>
</feature>
<evidence type="ECO:0000256" key="6">
    <source>
        <dbReference type="SAM" id="MobiDB-lite"/>
    </source>
</evidence>
<reference evidence="10" key="1">
    <citation type="submission" date="2020-04" db="EMBL/GenBank/DDBJ databases">
        <title>Analysis of mating type loci in Filobasidium floriforme.</title>
        <authorList>
            <person name="Nowrousian M."/>
        </authorList>
    </citation>
    <scope>NUCLEOTIDE SEQUENCE</scope>
    <source>
        <strain evidence="10">CBS 6242</strain>
    </source>
</reference>
<evidence type="ECO:0000259" key="8">
    <source>
        <dbReference type="SMART" id="SM01070"/>
    </source>
</evidence>
<feature type="domain" description="Cdc37 Hsp90 binding" evidence="8">
    <location>
        <begin position="220"/>
        <end position="403"/>
    </location>
</feature>
<dbReference type="Proteomes" id="UP000812966">
    <property type="component" value="Unassembled WGS sequence"/>
</dbReference>
<proteinExistence type="inferred from homology"/>
<keyword evidence="4" id="KW-0143">Chaperone</keyword>
<dbReference type="GO" id="GO:0005737">
    <property type="term" value="C:cytoplasm"/>
    <property type="evidence" value="ECO:0007669"/>
    <property type="project" value="UniProtKB-SubCell"/>
</dbReference>
<dbReference type="EMBL" id="JABELV010000055">
    <property type="protein sequence ID" value="KAG7548985.1"/>
    <property type="molecule type" value="Genomic_DNA"/>
</dbReference>
<dbReference type="PANTHER" id="PTHR12800">
    <property type="entry name" value="CDC37-RELATED"/>
    <property type="match status" value="1"/>
</dbReference>
<dbReference type="SMART" id="SM01071">
    <property type="entry name" value="CDC37_N"/>
    <property type="match status" value="1"/>
</dbReference>
<evidence type="ECO:0000256" key="4">
    <source>
        <dbReference type="ARBA" id="ARBA00023186"/>
    </source>
</evidence>